<dbReference type="Gene3D" id="3.40.50.1110">
    <property type="entry name" value="SGNH hydrolase"/>
    <property type="match status" value="1"/>
</dbReference>
<dbReference type="EMBL" id="CP019948">
    <property type="protein sequence ID" value="ARN82880.1"/>
    <property type="molecule type" value="Genomic_DNA"/>
</dbReference>
<proteinExistence type="predicted"/>
<organism evidence="2 3">
    <name type="scientific">Methylocystis bryophila</name>
    <dbReference type="NCBI Taxonomy" id="655015"/>
    <lineage>
        <taxon>Bacteria</taxon>
        <taxon>Pseudomonadati</taxon>
        <taxon>Pseudomonadota</taxon>
        <taxon>Alphaproteobacteria</taxon>
        <taxon>Hyphomicrobiales</taxon>
        <taxon>Methylocystaceae</taxon>
        <taxon>Methylocystis</taxon>
    </lineage>
</organism>
<dbReference type="RefSeq" id="WP_085773018.1">
    <property type="nucleotide sequence ID" value="NZ_AP027149.1"/>
</dbReference>
<dbReference type="KEGG" id="mbry:B1812_19360"/>
<dbReference type="AlphaFoldDB" id="A0A1W6MZ55"/>
<evidence type="ECO:0008006" key="4">
    <source>
        <dbReference type="Google" id="ProtNLM"/>
    </source>
</evidence>
<dbReference type="SUPFAM" id="SSF52266">
    <property type="entry name" value="SGNH hydrolase"/>
    <property type="match status" value="1"/>
</dbReference>
<reference evidence="2 3" key="1">
    <citation type="submission" date="2017-02" db="EMBL/GenBank/DDBJ databases">
        <authorList>
            <person name="Peterson S.W."/>
        </authorList>
    </citation>
    <scope>NUCLEOTIDE SEQUENCE [LARGE SCALE GENOMIC DNA]</scope>
    <source>
        <strain evidence="2 3">S285</strain>
    </source>
</reference>
<feature type="signal peptide" evidence="1">
    <location>
        <begin position="1"/>
        <end position="22"/>
    </location>
</feature>
<dbReference type="Proteomes" id="UP000193978">
    <property type="component" value="Chromosome"/>
</dbReference>
<feature type="chain" id="PRO_5013026584" description="SGNH hydrolase-type esterase domain-containing protein" evidence="1">
    <location>
        <begin position="23"/>
        <end position="261"/>
    </location>
</feature>
<accession>A0A1W6MZ55</accession>
<dbReference type="CDD" id="cd00229">
    <property type="entry name" value="SGNH_hydrolase"/>
    <property type="match status" value="1"/>
</dbReference>
<dbReference type="InterPro" id="IPR036514">
    <property type="entry name" value="SGNH_hydro_sf"/>
</dbReference>
<evidence type="ECO:0000256" key="1">
    <source>
        <dbReference type="SAM" id="SignalP"/>
    </source>
</evidence>
<evidence type="ECO:0000313" key="3">
    <source>
        <dbReference type="Proteomes" id="UP000193978"/>
    </source>
</evidence>
<dbReference type="OrthoDB" id="8436765at2"/>
<protein>
    <recommendedName>
        <fullName evidence="4">SGNH hydrolase-type esterase domain-containing protein</fullName>
    </recommendedName>
</protein>
<sequence length="261" mass="29766">MLRSALRLAFTAAMLFSLVAFFLKRPDEPVVTCETVNGGRNNYRVLVVGESWATGGKFFPELPETVSRRLGGRGVEACAIGFSGRNSKLLYYELLEKFPLEKLYGLWDEKKPDSVVLMTGVNDEIQHIGPAAYVEYTKKLMEYFTRVEDVELISVPRVNERSYKSPNLFSRIKRKILMCFWDNCEMQANDVYRIALYRDHPELRVIDFDDFIPRYRSHESCYTADGVHLTDPCLHKYGVFVGKALALTEETPGARPSPGAQ</sequence>
<gene>
    <name evidence="2" type="ORF">B1812_19360</name>
</gene>
<evidence type="ECO:0000313" key="2">
    <source>
        <dbReference type="EMBL" id="ARN82880.1"/>
    </source>
</evidence>
<dbReference type="GO" id="GO:0016788">
    <property type="term" value="F:hydrolase activity, acting on ester bonds"/>
    <property type="evidence" value="ECO:0007669"/>
    <property type="project" value="UniProtKB-ARBA"/>
</dbReference>
<keyword evidence="3" id="KW-1185">Reference proteome</keyword>
<dbReference type="STRING" id="655015.B1812_19360"/>
<keyword evidence="1" id="KW-0732">Signal</keyword>
<name>A0A1W6MZ55_9HYPH</name>